<dbReference type="Proteomes" id="UP000825699">
    <property type="component" value="Unassembled WGS sequence"/>
</dbReference>
<dbReference type="AlphaFoldDB" id="A0AAJ1EC66"/>
<name>A0AAJ1EC66_RHILE</name>
<evidence type="ECO:0000313" key="2">
    <source>
        <dbReference type="Proteomes" id="UP000825699"/>
    </source>
</evidence>
<dbReference type="EMBL" id="JAAXEP010000003">
    <property type="protein sequence ID" value="MBY5627863.1"/>
    <property type="molecule type" value="Genomic_DNA"/>
</dbReference>
<dbReference type="RefSeq" id="WP_222259789.1">
    <property type="nucleotide sequence ID" value="NZ_JAAXEB010000003.1"/>
</dbReference>
<gene>
    <name evidence="1" type="ORF">HFO42_06995</name>
</gene>
<protein>
    <submittedName>
        <fullName evidence="1">Uncharacterized protein</fullName>
    </submittedName>
</protein>
<comment type="caution">
    <text evidence="1">The sequence shown here is derived from an EMBL/GenBank/DDBJ whole genome shotgun (WGS) entry which is preliminary data.</text>
</comment>
<proteinExistence type="predicted"/>
<sequence>MNIINHAGMSSAAAIASLDEDVIQLLYMTAKEVDLCCLMTDGEWEDYDKTVVNRACDLGLITIHSPGGGWNYVTGWRLTKLGKETIGIPVKLGILSRLLALFTRLERYSTS</sequence>
<evidence type="ECO:0000313" key="1">
    <source>
        <dbReference type="EMBL" id="MBY5627863.1"/>
    </source>
</evidence>
<accession>A0AAJ1EC66</accession>
<reference evidence="1" key="1">
    <citation type="submission" date="2020-04" db="EMBL/GenBank/DDBJ databases">
        <title>Global-level population genomics supports evidence of horizontal gene transfer on evolution of Rhizobia in Lentils.</title>
        <authorList>
            <person name="Gai Y."/>
            <person name="Cook D."/>
            <person name="Riely B."/>
        </authorList>
    </citation>
    <scope>NUCLEOTIDE SEQUENCE</scope>
    <source>
        <strain evidence="1">Derici101B</strain>
    </source>
</reference>
<organism evidence="1 2">
    <name type="scientific">Rhizobium leguminosarum</name>
    <dbReference type="NCBI Taxonomy" id="384"/>
    <lineage>
        <taxon>Bacteria</taxon>
        <taxon>Pseudomonadati</taxon>
        <taxon>Pseudomonadota</taxon>
        <taxon>Alphaproteobacteria</taxon>
        <taxon>Hyphomicrobiales</taxon>
        <taxon>Rhizobiaceae</taxon>
        <taxon>Rhizobium/Agrobacterium group</taxon>
        <taxon>Rhizobium</taxon>
    </lineage>
</organism>